<evidence type="ECO:0000313" key="1">
    <source>
        <dbReference type="EMBL" id="KAK2086766.1"/>
    </source>
</evidence>
<organism evidence="1 2">
    <name type="scientific">Saguinus oedipus</name>
    <name type="common">Cotton-top tamarin</name>
    <name type="synonym">Oedipomidas oedipus</name>
    <dbReference type="NCBI Taxonomy" id="9490"/>
    <lineage>
        <taxon>Eukaryota</taxon>
        <taxon>Metazoa</taxon>
        <taxon>Chordata</taxon>
        <taxon>Craniata</taxon>
        <taxon>Vertebrata</taxon>
        <taxon>Euteleostomi</taxon>
        <taxon>Mammalia</taxon>
        <taxon>Eutheria</taxon>
        <taxon>Euarchontoglires</taxon>
        <taxon>Primates</taxon>
        <taxon>Haplorrhini</taxon>
        <taxon>Platyrrhini</taxon>
        <taxon>Cebidae</taxon>
        <taxon>Callitrichinae</taxon>
        <taxon>Saguinus</taxon>
    </lineage>
</organism>
<comment type="caution">
    <text evidence="1">The sequence shown here is derived from an EMBL/GenBank/DDBJ whole genome shotgun (WGS) entry which is preliminary data.</text>
</comment>
<protein>
    <submittedName>
        <fullName evidence="1">Uncharacterized protein</fullName>
    </submittedName>
</protein>
<dbReference type="EMBL" id="JASSZA010000019">
    <property type="protein sequence ID" value="KAK2086766.1"/>
    <property type="molecule type" value="Genomic_DNA"/>
</dbReference>
<evidence type="ECO:0000313" key="2">
    <source>
        <dbReference type="Proteomes" id="UP001266305"/>
    </source>
</evidence>
<keyword evidence="2" id="KW-1185">Reference proteome</keyword>
<gene>
    <name evidence="1" type="ORF">P7K49_032673</name>
</gene>
<proteinExistence type="predicted"/>
<dbReference type="Proteomes" id="UP001266305">
    <property type="component" value="Unassembled WGS sequence"/>
</dbReference>
<sequence>MKTPKLTWPQSSGTPPRLLWTGRPGCGVWGWWDGWDPPWEGGFLLEAAEDNAGKGIDVGGGLESPQGKKEVPMAVEDAVQSLLAAALLRD</sequence>
<reference evidence="1 2" key="1">
    <citation type="submission" date="2023-05" db="EMBL/GenBank/DDBJ databases">
        <title>B98-5 Cell Line De Novo Hybrid Assembly: An Optical Mapping Approach.</title>
        <authorList>
            <person name="Kananen K."/>
            <person name="Auerbach J.A."/>
            <person name="Kautto E."/>
            <person name="Blachly J.S."/>
        </authorList>
    </citation>
    <scope>NUCLEOTIDE SEQUENCE [LARGE SCALE GENOMIC DNA]</scope>
    <source>
        <strain evidence="1">B95-8</strain>
        <tissue evidence="1">Cell line</tissue>
    </source>
</reference>
<name>A0ABQ9TQ52_SAGOE</name>
<accession>A0ABQ9TQ52</accession>